<keyword evidence="2" id="KW-1185">Reference proteome</keyword>
<dbReference type="EMBL" id="JBHTLK010000162">
    <property type="protein sequence ID" value="MFD1150479.1"/>
    <property type="molecule type" value="Genomic_DNA"/>
</dbReference>
<proteinExistence type="predicted"/>
<dbReference type="Proteomes" id="UP001597168">
    <property type="component" value="Unassembled WGS sequence"/>
</dbReference>
<accession>A0ABW3R0S7</accession>
<sequence length="146" mass="16101">MLLRIAHALGIDDLAQLTGDHTIPVQAFAGERHAALYEVQGALTEYHFAAPDRPLPDLAHLAVRLDMAWRVRHSSSDHRTQLGTLLPGLIRDAQTAVRTSGEKRREARRLLAGVYQLADFYVAYQPRSGVGVVGRRPCPDRGTGSR</sequence>
<comment type="caution">
    <text evidence="1">The sequence shown here is derived from an EMBL/GenBank/DDBJ whole genome shotgun (WGS) entry which is preliminary data.</text>
</comment>
<gene>
    <name evidence="1" type="ORF">ACFQ3T_25385</name>
</gene>
<protein>
    <submittedName>
        <fullName evidence="1">Uncharacterized protein</fullName>
    </submittedName>
</protein>
<reference evidence="2" key="1">
    <citation type="journal article" date="2019" name="Int. J. Syst. Evol. Microbiol.">
        <title>The Global Catalogue of Microorganisms (GCM) 10K type strain sequencing project: providing services to taxonomists for standard genome sequencing and annotation.</title>
        <authorList>
            <consortium name="The Broad Institute Genomics Platform"/>
            <consortium name="The Broad Institute Genome Sequencing Center for Infectious Disease"/>
            <person name="Wu L."/>
            <person name="Ma J."/>
        </authorList>
    </citation>
    <scope>NUCLEOTIDE SEQUENCE [LARGE SCALE GENOMIC DNA]</scope>
    <source>
        <strain evidence="2">CCUG 60214</strain>
    </source>
</reference>
<dbReference type="RefSeq" id="WP_380726630.1">
    <property type="nucleotide sequence ID" value="NZ_JBHTLK010000162.1"/>
</dbReference>
<name>A0ABW3R0S7_9PSEU</name>
<evidence type="ECO:0000313" key="1">
    <source>
        <dbReference type="EMBL" id="MFD1150479.1"/>
    </source>
</evidence>
<organism evidence="1 2">
    <name type="scientific">Saccharothrix hoggarensis</name>
    <dbReference type="NCBI Taxonomy" id="913853"/>
    <lineage>
        <taxon>Bacteria</taxon>
        <taxon>Bacillati</taxon>
        <taxon>Actinomycetota</taxon>
        <taxon>Actinomycetes</taxon>
        <taxon>Pseudonocardiales</taxon>
        <taxon>Pseudonocardiaceae</taxon>
        <taxon>Saccharothrix</taxon>
    </lineage>
</organism>
<evidence type="ECO:0000313" key="2">
    <source>
        <dbReference type="Proteomes" id="UP001597168"/>
    </source>
</evidence>